<proteinExistence type="predicted"/>
<evidence type="ECO:0000259" key="2">
    <source>
        <dbReference type="Pfam" id="PF13953"/>
    </source>
</evidence>
<feature type="signal peptide" evidence="1">
    <location>
        <begin position="1"/>
        <end position="27"/>
    </location>
</feature>
<dbReference type="Pfam" id="PF00577">
    <property type="entry name" value="Usher"/>
    <property type="match status" value="2"/>
</dbReference>
<evidence type="ECO:0000313" key="3">
    <source>
        <dbReference type="EMBL" id="MDF4026152.1"/>
    </source>
</evidence>
<organism evidence="3 4">
    <name type="scientific">Luteibacter sahnii</name>
    <dbReference type="NCBI Taxonomy" id="3021977"/>
    <lineage>
        <taxon>Bacteria</taxon>
        <taxon>Pseudomonadati</taxon>
        <taxon>Pseudomonadota</taxon>
        <taxon>Gammaproteobacteria</taxon>
        <taxon>Lysobacterales</taxon>
        <taxon>Rhodanobacteraceae</taxon>
        <taxon>Luteibacter</taxon>
    </lineage>
</organism>
<comment type="caution">
    <text evidence="3">The sequence shown here is derived from an EMBL/GenBank/DDBJ whole genome shotgun (WGS) entry which is preliminary data.</text>
</comment>
<gene>
    <name evidence="3" type="ORF">P3W24_14345</name>
</gene>
<evidence type="ECO:0000313" key="4">
    <source>
        <dbReference type="Proteomes" id="UP001528850"/>
    </source>
</evidence>
<dbReference type="Pfam" id="PF13953">
    <property type="entry name" value="PapC_C"/>
    <property type="match status" value="1"/>
</dbReference>
<accession>A0ABT6BDF7</accession>
<keyword evidence="1" id="KW-0732">Signal</keyword>
<dbReference type="PANTHER" id="PTHR30451">
    <property type="entry name" value="OUTER MEMBRANE USHER PROTEIN"/>
    <property type="match status" value="1"/>
</dbReference>
<feature type="chain" id="PRO_5045368863" evidence="1">
    <location>
        <begin position="28"/>
        <end position="788"/>
    </location>
</feature>
<dbReference type="InterPro" id="IPR025949">
    <property type="entry name" value="PapC-like_C"/>
</dbReference>
<dbReference type="PANTHER" id="PTHR30451:SF5">
    <property type="entry name" value="SLR0019 PROTEIN"/>
    <property type="match status" value="1"/>
</dbReference>
<reference evidence="3 4" key="1">
    <citation type="journal article" date="2024" name="Curr. Microbiol.">
        <title>Luteibacter sahnii sp. nov., A Novel Yellow-Colored Xanthomonadin Pigment Producing Probiotic Bacterium from Healthy Rice Seed Microbiome.</title>
        <authorList>
            <person name="Jaiswal G."/>
            <person name="Rana R."/>
            <person name="Nayak P.K."/>
            <person name="Chouhan R."/>
            <person name="Gandhi S.G."/>
            <person name="Patel H.K."/>
            <person name="Patil P.B."/>
        </authorList>
    </citation>
    <scope>NUCLEOTIDE SEQUENCE [LARGE SCALE GENOMIC DNA]</scope>
    <source>
        <strain evidence="3 4">PPL201</strain>
    </source>
</reference>
<dbReference type="Gene3D" id="2.60.40.2610">
    <property type="entry name" value="Outer membrane usher protein FimD, plug domain"/>
    <property type="match status" value="1"/>
</dbReference>
<name>A0ABT6BDF7_9GAMM</name>
<evidence type="ECO:0000256" key="1">
    <source>
        <dbReference type="SAM" id="SignalP"/>
    </source>
</evidence>
<feature type="domain" description="PapC-like C-terminal" evidence="2">
    <location>
        <begin position="710"/>
        <end position="769"/>
    </location>
</feature>
<protein>
    <submittedName>
        <fullName evidence="3">Fimbria/pilus outer membrane usher protein</fullName>
    </submittedName>
</protein>
<sequence length="788" mass="83793">MKRPNRPSSLARAIASLLALDAATVNATSTGPGAAEAIPPPPVLSRDRRVGEDLYLEVVLNGSSTQRLVHFIRRDDALCARADDLRAIGFALPTGGDDVRCLSDMPGVRVGYDVAEQRVRIDAPLDRLALPRHVLGTPERATTPPASGTGLLLNYDIYAAQGGGLGNVSGLAELRGFSQGLGVLSNTSLTRRYQARGEGWLGDTVRLDTQWRLSFPTQSMALTVGDTLTGFLSWTRATRIGGVAIGTDFAQQPYRVTTPLPQFFGEATAPSAVELYIDGVRQYSGRVPAGPFQLTAVPGVDQAGQAQVVLTDALGRTSTVTFPFYAARQLLRAGLDDWSVEWGKVRESYGIRSFDYGEAMLGSATWRHGVDDHLTLEGHAEGGDGRASGGVGTVWNPAGASTINASLAASHGGGLQYGLGYTWMGRYVNASFDTLRGNAHYRDVASGYGSPPPRVSERALIGFNVRHSSFGVNYVRLRYPGAPATRLAGLFVLRNVGHGITLNLTANQNLDDARDRSLFAGVTVALDERTTWSTSVQRDRNQTFGIIDASRPIDGDGGFGWHTQARAGQDGGGLVEAGWLGRLGQATVGASDIGPGRYGYADVNGALVLMGGHAFASRRIDDAFAVVSTEGTPDIPVLQENRRTGVTDDRGLLLVSRLNAWQDNRLAIDPIDLPADARIQRVEAVVAPADRSGVLVRFPVRYVRAASVVLVDTRGEPLPVGTRVDTGRGDPALVGYDGMTYLDSLQGAHTPLRATLPDGSTCTARLDYPASATQLPRLGPIACMGTPP</sequence>
<dbReference type="EMBL" id="JARJJS010000004">
    <property type="protein sequence ID" value="MDF4026152.1"/>
    <property type="molecule type" value="Genomic_DNA"/>
</dbReference>
<dbReference type="Proteomes" id="UP001528850">
    <property type="component" value="Unassembled WGS sequence"/>
</dbReference>
<dbReference type="Gene3D" id="2.60.40.3110">
    <property type="match status" value="1"/>
</dbReference>
<dbReference type="InterPro" id="IPR042186">
    <property type="entry name" value="FimD_plug_dom"/>
</dbReference>
<dbReference type="InterPro" id="IPR000015">
    <property type="entry name" value="Fimb_usher"/>
</dbReference>
<keyword evidence="4" id="KW-1185">Reference proteome</keyword>